<keyword evidence="2" id="KW-0732">Signal</keyword>
<proteinExistence type="predicted"/>
<keyword evidence="1" id="KW-1133">Transmembrane helix</keyword>
<feature type="chain" id="PRO_5043979829" evidence="2">
    <location>
        <begin position="22"/>
        <end position="170"/>
    </location>
</feature>
<dbReference type="Gene3D" id="2.60.40.10">
    <property type="entry name" value="Immunoglobulins"/>
    <property type="match status" value="1"/>
</dbReference>
<keyword evidence="4" id="KW-1185">Reference proteome</keyword>
<keyword evidence="1" id="KW-0812">Transmembrane</keyword>
<name>A0AAW1Z1V8_CULAL</name>
<accession>A0AAW1Z1V8</accession>
<reference evidence="3 4" key="1">
    <citation type="submission" date="2024-05" db="EMBL/GenBank/DDBJ databases">
        <title>A high-quality chromosomal-level genome assembly of Topmouth culter (Culter alburnus).</title>
        <authorList>
            <person name="Zhao H."/>
        </authorList>
    </citation>
    <scope>NUCLEOTIDE SEQUENCE [LARGE SCALE GENOMIC DNA]</scope>
    <source>
        <strain evidence="3">CATC2023</strain>
        <tissue evidence="3">Muscle</tissue>
    </source>
</reference>
<feature type="signal peptide" evidence="2">
    <location>
        <begin position="1"/>
        <end position="21"/>
    </location>
</feature>
<feature type="transmembrane region" description="Helical" evidence="1">
    <location>
        <begin position="147"/>
        <end position="169"/>
    </location>
</feature>
<sequence length="170" mass="18224">MTMMLVVACFIGIVAVSVTAAAAVDDVESLTVSEGVNLTISIHIKKWDKDPQVLVSRLKGSSQQLIAQITCHNRVCERECLISGVSLICDEENVTLILMNVSFSQSGLYKVCKHGDTQPENKIYQVTVYTSTFSPEQPPPAIYSNSFTAGVTTSALGISVLITAIIGVIS</sequence>
<comment type="caution">
    <text evidence="3">The sequence shown here is derived from an EMBL/GenBank/DDBJ whole genome shotgun (WGS) entry which is preliminary data.</text>
</comment>
<dbReference type="InterPro" id="IPR013783">
    <property type="entry name" value="Ig-like_fold"/>
</dbReference>
<evidence type="ECO:0000256" key="2">
    <source>
        <dbReference type="SAM" id="SignalP"/>
    </source>
</evidence>
<evidence type="ECO:0000313" key="3">
    <source>
        <dbReference type="EMBL" id="KAK9954683.1"/>
    </source>
</evidence>
<dbReference type="Proteomes" id="UP001479290">
    <property type="component" value="Unassembled WGS sequence"/>
</dbReference>
<organism evidence="3 4">
    <name type="scientific">Culter alburnus</name>
    <name type="common">Topmouth culter</name>
    <dbReference type="NCBI Taxonomy" id="194366"/>
    <lineage>
        <taxon>Eukaryota</taxon>
        <taxon>Metazoa</taxon>
        <taxon>Chordata</taxon>
        <taxon>Craniata</taxon>
        <taxon>Vertebrata</taxon>
        <taxon>Euteleostomi</taxon>
        <taxon>Actinopterygii</taxon>
        <taxon>Neopterygii</taxon>
        <taxon>Teleostei</taxon>
        <taxon>Ostariophysi</taxon>
        <taxon>Cypriniformes</taxon>
        <taxon>Xenocyprididae</taxon>
        <taxon>Xenocypridinae</taxon>
        <taxon>Culter</taxon>
    </lineage>
</organism>
<evidence type="ECO:0000313" key="4">
    <source>
        <dbReference type="Proteomes" id="UP001479290"/>
    </source>
</evidence>
<keyword evidence="1" id="KW-0472">Membrane</keyword>
<dbReference type="EMBL" id="JAWDJR010000022">
    <property type="protein sequence ID" value="KAK9954683.1"/>
    <property type="molecule type" value="Genomic_DNA"/>
</dbReference>
<protein>
    <submittedName>
        <fullName evidence="3">Uncharacterized protein</fullName>
    </submittedName>
</protein>
<dbReference type="AlphaFoldDB" id="A0AAW1Z1V8"/>
<evidence type="ECO:0000256" key="1">
    <source>
        <dbReference type="SAM" id="Phobius"/>
    </source>
</evidence>
<gene>
    <name evidence="3" type="ORF">ABG768_016732</name>
</gene>